<organism evidence="1 2">
    <name type="scientific">Azospirillum himalayense</name>
    <dbReference type="NCBI Taxonomy" id="654847"/>
    <lineage>
        <taxon>Bacteria</taxon>
        <taxon>Pseudomonadati</taxon>
        <taxon>Pseudomonadota</taxon>
        <taxon>Alphaproteobacteria</taxon>
        <taxon>Rhodospirillales</taxon>
        <taxon>Azospirillaceae</taxon>
        <taxon>Azospirillum</taxon>
    </lineage>
</organism>
<name>A0ABW0G2J9_9PROT</name>
<protein>
    <submittedName>
        <fullName evidence="1">Uncharacterized protein</fullName>
    </submittedName>
</protein>
<sequence length="238" mass="26669">MISLKQALYLSLVAELRDVPEQMWPGNNFPLYWQGSFDLANLNLQHIVIQNGACACWRWATSGLAADVINDPASAFTFIAIGADPDPNSLWRTNQAYSDMIDERRTEYQMFVAASYNAVQGVTWNQWYEHTLDSVMQASILIGGMQLGQGPDANGVRYYVAMHHSPQAPDGARNPPNYNHWWVRINLGVGKDWYLETWPGSTFINFKYNSPYAVANVREIEVTGLAAAHMAVLNGLLP</sequence>
<keyword evidence="2" id="KW-1185">Reference proteome</keyword>
<comment type="caution">
    <text evidence="1">The sequence shown here is derived from an EMBL/GenBank/DDBJ whole genome shotgun (WGS) entry which is preliminary data.</text>
</comment>
<accession>A0ABW0G2J9</accession>
<evidence type="ECO:0000313" key="2">
    <source>
        <dbReference type="Proteomes" id="UP001596166"/>
    </source>
</evidence>
<dbReference type="Proteomes" id="UP001596166">
    <property type="component" value="Unassembled WGS sequence"/>
</dbReference>
<dbReference type="EMBL" id="JBHSLC010000011">
    <property type="protein sequence ID" value="MFC5355305.1"/>
    <property type="molecule type" value="Genomic_DNA"/>
</dbReference>
<evidence type="ECO:0000313" key="1">
    <source>
        <dbReference type="EMBL" id="MFC5355305.1"/>
    </source>
</evidence>
<dbReference type="RefSeq" id="WP_376994957.1">
    <property type="nucleotide sequence ID" value="NZ_JBHSLC010000011.1"/>
</dbReference>
<gene>
    <name evidence="1" type="ORF">ACFPMG_09820</name>
</gene>
<reference evidence="2" key="1">
    <citation type="journal article" date="2019" name="Int. J. Syst. Evol. Microbiol.">
        <title>The Global Catalogue of Microorganisms (GCM) 10K type strain sequencing project: providing services to taxonomists for standard genome sequencing and annotation.</title>
        <authorList>
            <consortium name="The Broad Institute Genomics Platform"/>
            <consortium name="The Broad Institute Genome Sequencing Center for Infectious Disease"/>
            <person name="Wu L."/>
            <person name="Ma J."/>
        </authorList>
    </citation>
    <scope>NUCLEOTIDE SEQUENCE [LARGE SCALE GENOMIC DNA]</scope>
    <source>
        <strain evidence="2">CCUG 58760</strain>
    </source>
</reference>
<proteinExistence type="predicted"/>